<dbReference type="Proteomes" id="UP000451860">
    <property type="component" value="Unassembled WGS sequence"/>
</dbReference>
<dbReference type="InterPro" id="IPR006357">
    <property type="entry name" value="HAD-SF_hydro_IIA"/>
</dbReference>
<comment type="caution">
    <text evidence="2">The sequence shown here is derived from an EMBL/GenBank/DDBJ whole genome shotgun (WGS) entry which is preliminary data.</text>
</comment>
<protein>
    <submittedName>
        <fullName evidence="2">HAD hydrolase-like protein</fullName>
    </submittedName>
</protein>
<dbReference type="PANTHER" id="PTHR19288:SF46">
    <property type="entry name" value="HALOACID DEHALOGENASE-LIKE HYDROLASE DOMAIN-CONTAINING PROTEIN 2"/>
    <property type="match status" value="1"/>
</dbReference>
<dbReference type="Pfam" id="PF13344">
    <property type="entry name" value="Hydrolase_6"/>
    <property type="match status" value="1"/>
</dbReference>
<dbReference type="OrthoDB" id="148966at2"/>
<proteinExistence type="predicted"/>
<name>A0A7J5UT25_9MICO</name>
<accession>A0A7J5UT25</accession>
<evidence type="ECO:0000256" key="1">
    <source>
        <dbReference type="SAM" id="MobiDB-lite"/>
    </source>
</evidence>
<dbReference type="InterPro" id="IPR036412">
    <property type="entry name" value="HAD-like_sf"/>
</dbReference>
<evidence type="ECO:0000313" key="2">
    <source>
        <dbReference type="EMBL" id="KAE8765460.1"/>
    </source>
</evidence>
<keyword evidence="2" id="KW-0378">Hydrolase</keyword>
<dbReference type="InterPro" id="IPR023214">
    <property type="entry name" value="HAD_sf"/>
</dbReference>
<feature type="compositionally biased region" description="Polar residues" evidence="1">
    <location>
        <begin position="1"/>
        <end position="10"/>
    </location>
</feature>
<dbReference type="PANTHER" id="PTHR19288">
    <property type="entry name" value="4-NITROPHENYLPHOSPHATASE-RELATED"/>
    <property type="match status" value="1"/>
</dbReference>
<dbReference type="SUPFAM" id="SSF56784">
    <property type="entry name" value="HAD-like"/>
    <property type="match status" value="1"/>
</dbReference>
<dbReference type="Gene3D" id="3.40.50.1000">
    <property type="entry name" value="HAD superfamily/HAD-like"/>
    <property type="match status" value="2"/>
</dbReference>
<dbReference type="AlphaFoldDB" id="A0A7J5UT25"/>
<reference evidence="2 3" key="1">
    <citation type="submission" date="2019-10" db="EMBL/GenBank/DDBJ databases">
        <title>Georgenia wutianyii sp. nov. and Georgenia yuyongxinii sp. nov. isolated from plateau pika (Ochotona curzoniae) in the Qinghai-Tibet plateau of China.</title>
        <authorList>
            <person name="Tian Z."/>
        </authorList>
    </citation>
    <scope>NUCLEOTIDE SEQUENCE [LARGE SCALE GENOMIC DNA]</scope>
    <source>
        <strain evidence="2 3">DSM 21501</strain>
    </source>
</reference>
<organism evidence="2 3">
    <name type="scientific">Georgenia thermotolerans</name>
    <dbReference type="NCBI Taxonomy" id="527326"/>
    <lineage>
        <taxon>Bacteria</taxon>
        <taxon>Bacillati</taxon>
        <taxon>Actinomycetota</taxon>
        <taxon>Actinomycetes</taxon>
        <taxon>Micrococcales</taxon>
        <taxon>Bogoriellaceae</taxon>
        <taxon>Georgenia</taxon>
    </lineage>
</organism>
<dbReference type="RefSeq" id="WP_152202985.1">
    <property type="nucleotide sequence ID" value="NZ_VUKF01000021.1"/>
</dbReference>
<evidence type="ECO:0000313" key="3">
    <source>
        <dbReference type="Proteomes" id="UP000451860"/>
    </source>
</evidence>
<feature type="region of interest" description="Disordered" evidence="1">
    <location>
        <begin position="1"/>
        <end position="22"/>
    </location>
</feature>
<dbReference type="EMBL" id="WHJE01000009">
    <property type="protein sequence ID" value="KAE8765460.1"/>
    <property type="molecule type" value="Genomic_DNA"/>
</dbReference>
<dbReference type="GO" id="GO:0016791">
    <property type="term" value="F:phosphatase activity"/>
    <property type="evidence" value="ECO:0007669"/>
    <property type="project" value="TreeGrafter"/>
</dbReference>
<gene>
    <name evidence="2" type="ORF">GB883_03455</name>
</gene>
<dbReference type="GO" id="GO:0005737">
    <property type="term" value="C:cytoplasm"/>
    <property type="evidence" value="ECO:0007669"/>
    <property type="project" value="TreeGrafter"/>
</dbReference>
<keyword evidence="3" id="KW-1185">Reference proteome</keyword>
<sequence>MSTDHGSTTGTDHRSPAGTDHTAALRSVRAWVLDVDGCLMRTARPGGAGGTPMPRAGDLVAALRRAGHAVVICTNASQRPPAEYAAHLREQGIDVPDEDFVTAGSAAADHVAAHHPGARVLPVGDVGLAGPLAARGVEIATPGGPLADVVVVGAASEYRTEVINAACLAVDAGAALYTTVDTPWFHGGVGRSVTVSATIAHAIGWAAATSPQVLGKPSAFLAETLLRRLPGPPGRVAVVGDASAEIRLARAMGAVSTLVLSGAITPEKLAPLRGADRPDVVLDDVAALYDLLSESLPMTQGAPS</sequence>
<dbReference type="Pfam" id="PF13242">
    <property type="entry name" value="Hydrolase_like"/>
    <property type="match status" value="1"/>
</dbReference>